<keyword evidence="4 6" id="KW-0862">Zinc</keyword>
<dbReference type="EMBL" id="CP134192">
    <property type="protein sequence ID" value="WPB08357.1"/>
    <property type="molecule type" value="Genomic_DNA"/>
</dbReference>
<evidence type="ECO:0000256" key="3">
    <source>
        <dbReference type="ARBA" id="ARBA00022723"/>
    </source>
</evidence>
<dbReference type="InterPro" id="IPR002328">
    <property type="entry name" value="ADH_Zn_CS"/>
</dbReference>
<evidence type="ECO:0000256" key="6">
    <source>
        <dbReference type="RuleBase" id="RU361277"/>
    </source>
</evidence>
<dbReference type="EMBL" id="LKMD01000107">
    <property type="protein sequence ID" value="PIA90704.1"/>
    <property type="molecule type" value="Genomic_DNA"/>
</dbReference>
<reference evidence="10 12" key="2">
    <citation type="submission" date="2023-09" db="EMBL/GenBank/DDBJ databases">
        <title>Complete-Gapless Cercospora beticola genome.</title>
        <authorList>
            <person name="Wyatt N.A."/>
            <person name="Spanner R.E."/>
            <person name="Bolton M.D."/>
        </authorList>
    </citation>
    <scope>NUCLEOTIDE SEQUENCE [LARGE SCALE GENOMIC DNA]</scope>
    <source>
        <strain evidence="10">Cb09-40</strain>
    </source>
</reference>
<gene>
    <name evidence="9" type="ORF">CB0940_11492</name>
    <name evidence="10" type="ORF">RHO25_013023</name>
</gene>
<comment type="similarity">
    <text evidence="2 6">Belongs to the zinc-containing alcohol dehydrogenase family.</text>
</comment>
<dbReference type="InterPro" id="IPR011032">
    <property type="entry name" value="GroES-like_sf"/>
</dbReference>
<evidence type="ECO:0000256" key="2">
    <source>
        <dbReference type="ARBA" id="ARBA00008072"/>
    </source>
</evidence>
<dbReference type="PANTHER" id="PTHR43350:SF18">
    <property type="entry name" value="ENOYL REDUCTASE (ER) DOMAIN-CONTAINING PROTEIN"/>
    <property type="match status" value="1"/>
</dbReference>
<feature type="domain" description="Alcohol dehydrogenase-like N-terminal" evidence="8">
    <location>
        <begin position="31"/>
        <end position="112"/>
    </location>
</feature>
<dbReference type="GO" id="GO:0008270">
    <property type="term" value="F:zinc ion binding"/>
    <property type="evidence" value="ECO:0007669"/>
    <property type="project" value="InterPro"/>
</dbReference>
<name>A0A2G5HDS8_CERBT</name>
<evidence type="ECO:0000256" key="4">
    <source>
        <dbReference type="ARBA" id="ARBA00022833"/>
    </source>
</evidence>
<dbReference type="InterPro" id="IPR036291">
    <property type="entry name" value="NAD(P)-bd_dom_sf"/>
</dbReference>
<reference evidence="9 11" key="1">
    <citation type="submission" date="2015-10" db="EMBL/GenBank/DDBJ databases">
        <title>The cercosporin biosynthetic gene cluster was horizontally transferred to several fungal lineages and shown to be expanded in Cercospora beticola based on microsynteny with recipient genomes.</title>
        <authorList>
            <person name="De Jonge R."/>
            <person name="Ebert M.K."/>
            <person name="Suttle J.C."/>
            <person name="Jurick Ii W.M."/>
            <person name="Secor G.A."/>
            <person name="Thomma B.P."/>
            <person name="Van De Peer Y."/>
            <person name="Bolton M.D."/>
        </authorList>
    </citation>
    <scope>NUCLEOTIDE SEQUENCE [LARGE SCALE GENOMIC DNA]</scope>
    <source>
        <strain evidence="9 11">09-40</strain>
    </source>
</reference>
<keyword evidence="5" id="KW-0560">Oxidoreductase</keyword>
<evidence type="ECO:0000313" key="10">
    <source>
        <dbReference type="EMBL" id="WPB08357.1"/>
    </source>
</evidence>
<keyword evidence="3 6" id="KW-0479">Metal-binding</keyword>
<dbReference type="Gene3D" id="3.90.180.10">
    <property type="entry name" value="Medium-chain alcohol dehydrogenases, catalytic domain"/>
    <property type="match status" value="1"/>
</dbReference>
<dbReference type="SUPFAM" id="SSF50129">
    <property type="entry name" value="GroES-like"/>
    <property type="match status" value="1"/>
</dbReference>
<dbReference type="PANTHER" id="PTHR43350">
    <property type="entry name" value="NAD-DEPENDENT ALCOHOL DEHYDROGENASE"/>
    <property type="match status" value="1"/>
</dbReference>
<accession>A0A2G5HDS8</accession>
<dbReference type="Proteomes" id="UP000230605">
    <property type="component" value="Chromosome 9"/>
</dbReference>
<dbReference type="GO" id="GO:0016491">
    <property type="term" value="F:oxidoreductase activity"/>
    <property type="evidence" value="ECO:0007669"/>
    <property type="project" value="UniProtKB-KW"/>
</dbReference>
<dbReference type="SUPFAM" id="SSF51735">
    <property type="entry name" value="NAD(P)-binding Rossmann-fold domains"/>
    <property type="match status" value="1"/>
</dbReference>
<dbReference type="Pfam" id="PF00107">
    <property type="entry name" value="ADH_zinc_N"/>
    <property type="match status" value="1"/>
</dbReference>
<proteinExistence type="inferred from homology"/>
<dbReference type="OrthoDB" id="1560166at2759"/>
<evidence type="ECO:0000259" key="8">
    <source>
        <dbReference type="Pfam" id="PF08240"/>
    </source>
</evidence>
<dbReference type="Pfam" id="PF08240">
    <property type="entry name" value="ADH_N"/>
    <property type="match status" value="1"/>
</dbReference>
<dbReference type="InterPro" id="IPR013154">
    <property type="entry name" value="ADH-like_N"/>
</dbReference>
<evidence type="ECO:0000313" key="11">
    <source>
        <dbReference type="Proteomes" id="UP000230605"/>
    </source>
</evidence>
<comment type="cofactor">
    <cofactor evidence="1 6">
        <name>Zn(2+)</name>
        <dbReference type="ChEBI" id="CHEBI:29105"/>
    </cofactor>
</comment>
<protein>
    <submittedName>
        <fullName evidence="9">Aryl-alcohol dehydrogenase</fullName>
    </submittedName>
</protein>
<evidence type="ECO:0000313" key="12">
    <source>
        <dbReference type="Proteomes" id="UP001302367"/>
    </source>
</evidence>
<dbReference type="PROSITE" id="PS00059">
    <property type="entry name" value="ADH_ZINC"/>
    <property type="match status" value="1"/>
</dbReference>
<evidence type="ECO:0000259" key="7">
    <source>
        <dbReference type="Pfam" id="PF00107"/>
    </source>
</evidence>
<evidence type="ECO:0000256" key="5">
    <source>
        <dbReference type="ARBA" id="ARBA00023002"/>
    </source>
</evidence>
<dbReference type="AlphaFoldDB" id="A0A2G5HDS8"/>
<organism evidence="9 11">
    <name type="scientific">Cercospora beticola</name>
    <name type="common">Sugarbeet leaf spot fungus</name>
    <dbReference type="NCBI Taxonomy" id="122368"/>
    <lineage>
        <taxon>Eukaryota</taxon>
        <taxon>Fungi</taxon>
        <taxon>Dikarya</taxon>
        <taxon>Ascomycota</taxon>
        <taxon>Pezizomycotina</taxon>
        <taxon>Dothideomycetes</taxon>
        <taxon>Dothideomycetidae</taxon>
        <taxon>Mycosphaerellales</taxon>
        <taxon>Mycosphaerellaceae</taxon>
        <taxon>Cercospora</taxon>
    </lineage>
</organism>
<sequence>MSQYTIPSKGIVAYDQHTWKLEKLLTREPQEDEFLIEMIATGVCHTDISGYGGIYPRVLGHEGAGRVVKLGSKSQEKNFKVGDLVILSAAACLECLYCTTGHPAYCVEHAKLTLQANEPIFVLESDTSKVIGGGYFGQSSFASPTPVKVSAAANVTKLMRDADELKLYAPLGCGIMTGAGAITHVGKCGPDDVVAVIGLGGVGLAGICAAVERKVGTIIAVDINPGRVELASELGATKGLLSTKEALGEKSLADAIKEMSPQGLGATAFLDTTPSVAILNECLGAIRKNGTVLQVGVKPVDAKLEVDCLQHMVNGRRLVGVIEGDRDPAEALPELVQWSKDGILPVGKMFKEFPLEQFEEAKKKMEEGSVIKGVLIW</sequence>
<evidence type="ECO:0000313" key="9">
    <source>
        <dbReference type="EMBL" id="PIA90704.1"/>
    </source>
</evidence>
<feature type="domain" description="Alcohol dehydrogenase-like C-terminal" evidence="7">
    <location>
        <begin position="201"/>
        <end position="337"/>
    </location>
</feature>
<dbReference type="Proteomes" id="UP001302367">
    <property type="component" value="Chromosome 9"/>
</dbReference>
<dbReference type="Gene3D" id="3.40.50.720">
    <property type="entry name" value="NAD(P)-binding Rossmann-like Domain"/>
    <property type="match status" value="1"/>
</dbReference>
<keyword evidence="12" id="KW-1185">Reference proteome</keyword>
<dbReference type="InterPro" id="IPR013149">
    <property type="entry name" value="ADH-like_C"/>
</dbReference>
<evidence type="ECO:0000256" key="1">
    <source>
        <dbReference type="ARBA" id="ARBA00001947"/>
    </source>
</evidence>